<proteinExistence type="predicted"/>
<feature type="domain" description="DUF4296" evidence="2">
    <location>
        <begin position="31"/>
        <end position="116"/>
    </location>
</feature>
<dbReference type="Proteomes" id="UP000198598">
    <property type="component" value="Unassembled WGS sequence"/>
</dbReference>
<feature type="chain" id="PRO_5011600526" description="DUF4296 domain-containing protein" evidence="1">
    <location>
        <begin position="22"/>
        <end position="127"/>
    </location>
</feature>
<keyword evidence="1" id="KW-0732">Signal</keyword>
<dbReference type="AlphaFoldDB" id="A0A1I1PL14"/>
<reference evidence="3 4" key="1">
    <citation type="submission" date="2016-10" db="EMBL/GenBank/DDBJ databases">
        <authorList>
            <person name="de Groot N.N."/>
        </authorList>
    </citation>
    <scope>NUCLEOTIDE SEQUENCE [LARGE SCALE GENOMIC DNA]</scope>
    <source>
        <strain evidence="3 4">DSM 26130</strain>
    </source>
</reference>
<evidence type="ECO:0000313" key="3">
    <source>
        <dbReference type="EMBL" id="SFD10564.1"/>
    </source>
</evidence>
<dbReference type="PROSITE" id="PS51257">
    <property type="entry name" value="PROKAR_LIPOPROTEIN"/>
    <property type="match status" value="1"/>
</dbReference>
<feature type="signal peptide" evidence="1">
    <location>
        <begin position="1"/>
        <end position="21"/>
    </location>
</feature>
<evidence type="ECO:0000256" key="1">
    <source>
        <dbReference type="SAM" id="SignalP"/>
    </source>
</evidence>
<evidence type="ECO:0000259" key="2">
    <source>
        <dbReference type="Pfam" id="PF14129"/>
    </source>
</evidence>
<dbReference type="OrthoDB" id="981921at2"/>
<dbReference type="STRING" id="662367.SAMN05216167_103331"/>
<sequence length="127" mass="14781">MHWNRFQSHLWCLLISGWLMAACTAPEDERPDNLIAQDKMIDILTEVHIAESQVSRLSLGSLDSSNIAYKHLENQIFRKFAVDTAMYRKSYIFYSSHPSDMEAIYKQVTERLKQRADTTKSKQPKKS</sequence>
<dbReference type="RefSeq" id="WP_093825785.1">
    <property type="nucleotide sequence ID" value="NZ_FOLQ01000003.1"/>
</dbReference>
<keyword evidence="4" id="KW-1185">Reference proteome</keyword>
<gene>
    <name evidence="3" type="ORF">SAMN05216167_103331</name>
</gene>
<dbReference type="EMBL" id="FOLQ01000003">
    <property type="protein sequence ID" value="SFD10564.1"/>
    <property type="molecule type" value="Genomic_DNA"/>
</dbReference>
<accession>A0A1I1PL14</accession>
<name>A0A1I1PL14_9BACT</name>
<protein>
    <recommendedName>
        <fullName evidence="2">DUF4296 domain-containing protein</fullName>
    </recommendedName>
</protein>
<dbReference type="InterPro" id="IPR025381">
    <property type="entry name" value="DUF4296"/>
</dbReference>
<evidence type="ECO:0000313" key="4">
    <source>
        <dbReference type="Proteomes" id="UP000198598"/>
    </source>
</evidence>
<dbReference type="Pfam" id="PF14129">
    <property type="entry name" value="DUF4296"/>
    <property type="match status" value="1"/>
</dbReference>
<organism evidence="3 4">
    <name type="scientific">Spirosoma endophyticum</name>
    <dbReference type="NCBI Taxonomy" id="662367"/>
    <lineage>
        <taxon>Bacteria</taxon>
        <taxon>Pseudomonadati</taxon>
        <taxon>Bacteroidota</taxon>
        <taxon>Cytophagia</taxon>
        <taxon>Cytophagales</taxon>
        <taxon>Cytophagaceae</taxon>
        <taxon>Spirosoma</taxon>
    </lineage>
</organism>